<dbReference type="OrthoDB" id="5790345at2759"/>
<dbReference type="EMBL" id="UYWW01000995">
    <property type="protein sequence ID" value="VDM09741.1"/>
    <property type="molecule type" value="Genomic_DNA"/>
</dbReference>
<name>A0A3P7DIV3_WUCBA</name>
<reference evidence="1 2" key="1">
    <citation type="submission" date="2018-11" db="EMBL/GenBank/DDBJ databases">
        <authorList>
            <consortium name="Pathogen Informatics"/>
        </authorList>
    </citation>
    <scope>NUCLEOTIDE SEQUENCE [LARGE SCALE GENOMIC DNA]</scope>
</reference>
<dbReference type="AlphaFoldDB" id="A0A3P7DIV3"/>
<dbReference type="InParanoid" id="A0A3P7DIV3"/>
<dbReference type="Proteomes" id="UP000270924">
    <property type="component" value="Unassembled WGS sequence"/>
</dbReference>
<protein>
    <submittedName>
        <fullName evidence="1">Uncharacterized protein</fullName>
    </submittedName>
</protein>
<evidence type="ECO:0000313" key="1">
    <source>
        <dbReference type="EMBL" id="VDM09741.1"/>
    </source>
</evidence>
<sequence length="134" mass="15133">MVRTPKRSGPSTNTRERIFGINVEQVTPSKKVSNTFRSSIFENSTSESPTRRPKKTIPVLEMKRYASFLKGSIGICNYSHSELQLFTKPTSVEQKIPSRPLSSENCLTVYVHKDLYRNRNPITGEVKCPAKISA</sequence>
<proteinExistence type="predicted"/>
<evidence type="ECO:0000313" key="2">
    <source>
        <dbReference type="Proteomes" id="UP000270924"/>
    </source>
</evidence>
<organism evidence="1 2">
    <name type="scientific">Wuchereria bancrofti</name>
    <dbReference type="NCBI Taxonomy" id="6293"/>
    <lineage>
        <taxon>Eukaryota</taxon>
        <taxon>Metazoa</taxon>
        <taxon>Ecdysozoa</taxon>
        <taxon>Nematoda</taxon>
        <taxon>Chromadorea</taxon>
        <taxon>Rhabditida</taxon>
        <taxon>Spirurina</taxon>
        <taxon>Spiruromorpha</taxon>
        <taxon>Filarioidea</taxon>
        <taxon>Onchocercidae</taxon>
        <taxon>Wuchereria</taxon>
    </lineage>
</organism>
<accession>A0A3P7DIV3</accession>
<keyword evidence="2" id="KW-1185">Reference proteome</keyword>
<gene>
    <name evidence="1" type="ORF">WBA_LOCUS3127</name>
</gene>